<evidence type="ECO:0000313" key="1">
    <source>
        <dbReference type="EMBL" id="KKM03996.1"/>
    </source>
</evidence>
<accession>A0A0F9JDU0</accession>
<reference evidence="1" key="1">
    <citation type="journal article" date="2015" name="Nature">
        <title>Complex archaea that bridge the gap between prokaryotes and eukaryotes.</title>
        <authorList>
            <person name="Spang A."/>
            <person name="Saw J.H."/>
            <person name="Jorgensen S.L."/>
            <person name="Zaremba-Niedzwiedzka K."/>
            <person name="Martijn J."/>
            <person name="Lind A.E."/>
            <person name="van Eijk R."/>
            <person name="Schleper C."/>
            <person name="Guy L."/>
            <person name="Ettema T.J."/>
        </authorList>
    </citation>
    <scope>NUCLEOTIDE SEQUENCE</scope>
</reference>
<proteinExistence type="predicted"/>
<name>A0A0F9JDU0_9ZZZZ</name>
<comment type="caution">
    <text evidence="1">The sequence shown here is derived from an EMBL/GenBank/DDBJ whole genome shotgun (WGS) entry which is preliminary data.</text>
</comment>
<dbReference type="AlphaFoldDB" id="A0A0F9JDU0"/>
<organism evidence="1">
    <name type="scientific">marine sediment metagenome</name>
    <dbReference type="NCBI Taxonomy" id="412755"/>
    <lineage>
        <taxon>unclassified sequences</taxon>
        <taxon>metagenomes</taxon>
        <taxon>ecological metagenomes</taxon>
    </lineage>
</organism>
<protein>
    <submittedName>
        <fullName evidence="1">Uncharacterized protein</fullName>
    </submittedName>
</protein>
<sequence length="72" mass="8199">MISERELYRVSEVKGEVCLMVRLAKVPAAPYYDADGKPYNIVAVWGIHSKHPDFDTAQRVKNSLLYDMDNPS</sequence>
<gene>
    <name evidence="1" type="ORF">LCGC14_1768810</name>
</gene>
<dbReference type="EMBL" id="LAZR01016558">
    <property type="protein sequence ID" value="KKM03996.1"/>
    <property type="molecule type" value="Genomic_DNA"/>
</dbReference>